<dbReference type="Proteomes" id="UP000319852">
    <property type="component" value="Chromosome"/>
</dbReference>
<feature type="binding site" evidence="12">
    <location>
        <position position="500"/>
    </location>
    <ligand>
        <name>Zn(2+)</name>
        <dbReference type="ChEBI" id="CHEBI:29105"/>
        <label>2</label>
    </ligand>
</feature>
<evidence type="ECO:0000256" key="10">
    <source>
        <dbReference type="ARBA" id="ARBA00023235"/>
    </source>
</evidence>
<protein>
    <recommendedName>
        <fullName evidence="12">Replication restart protein PriA</fullName>
    </recommendedName>
    <alternativeName>
        <fullName evidence="12">ATP-dependent DNA helicase PriA</fullName>
        <ecNumber evidence="12">5.6.2.4</ecNumber>
    </alternativeName>
    <alternativeName>
        <fullName evidence="12">DNA 3'-5' helicase PriA</fullName>
    </alternativeName>
</protein>
<keyword evidence="10 12" id="KW-0413">Isomerase</keyword>
<dbReference type="CDD" id="cd17929">
    <property type="entry name" value="DEXHc_priA"/>
    <property type="match status" value="1"/>
</dbReference>
<keyword evidence="8 12" id="KW-0067">ATP-binding</keyword>
<dbReference type="GO" id="GO:0006310">
    <property type="term" value="P:DNA recombination"/>
    <property type="evidence" value="ECO:0007669"/>
    <property type="project" value="InterPro"/>
</dbReference>
<comment type="catalytic activity">
    <reaction evidence="12">
        <text>Couples ATP hydrolysis with the unwinding of duplex DNA by translocating in the 3'-5' direction.</text>
        <dbReference type="EC" id="5.6.2.4"/>
    </reaction>
</comment>
<feature type="binding site" evidence="12">
    <location>
        <position position="516"/>
    </location>
    <ligand>
        <name>Zn(2+)</name>
        <dbReference type="ChEBI" id="CHEBI:29105"/>
        <label>1</label>
    </ligand>
</feature>
<dbReference type="GO" id="GO:0006302">
    <property type="term" value="P:double-strand break repair"/>
    <property type="evidence" value="ECO:0007669"/>
    <property type="project" value="InterPro"/>
</dbReference>
<dbReference type="HAMAP" id="MF_00983">
    <property type="entry name" value="PriA"/>
    <property type="match status" value="1"/>
</dbReference>
<dbReference type="NCBIfam" id="TIGR00595">
    <property type="entry name" value="priA"/>
    <property type="match status" value="1"/>
</dbReference>
<dbReference type="PROSITE" id="PS51192">
    <property type="entry name" value="HELICASE_ATP_BIND_1"/>
    <property type="match status" value="1"/>
</dbReference>
<feature type="binding site" evidence="12">
    <location>
        <position position="513"/>
    </location>
    <ligand>
        <name>Zn(2+)</name>
        <dbReference type="ChEBI" id="CHEBI:29105"/>
        <label>1</label>
    </ligand>
</feature>
<dbReference type="InterPro" id="IPR041222">
    <property type="entry name" value="PriA_3primeBD"/>
</dbReference>
<evidence type="ECO:0000256" key="5">
    <source>
        <dbReference type="ARBA" id="ARBA00022801"/>
    </source>
</evidence>
<keyword evidence="3 12" id="KW-0479">Metal-binding</keyword>
<dbReference type="GO" id="GO:0016887">
    <property type="term" value="F:ATP hydrolysis activity"/>
    <property type="evidence" value="ECO:0007669"/>
    <property type="project" value="RHEA"/>
</dbReference>
<dbReference type="PROSITE" id="PS51194">
    <property type="entry name" value="HELICASE_CTER"/>
    <property type="match status" value="1"/>
</dbReference>
<dbReference type="InterPro" id="IPR011545">
    <property type="entry name" value="DEAD/DEAH_box_helicase_dom"/>
</dbReference>
<dbReference type="SUPFAM" id="SSF52540">
    <property type="entry name" value="P-loop containing nucleoside triphosphate hydrolases"/>
    <property type="match status" value="2"/>
</dbReference>
<dbReference type="Pfam" id="PF00271">
    <property type="entry name" value="Helicase_C"/>
    <property type="match status" value="1"/>
</dbReference>
<keyword evidence="2 12" id="KW-0235">DNA replication</keyword>
<dbReference type="Gene3D" id="3.40.1440.60">
    <property type="entry name" value="PriA, 3(prime) DNA-binding domain"/>
    <property type="match status" value="1"/>
</dbReference>
<dbReference type="EMBL" id="CP036263">
    <property type="protein sequence ID" value="QDT00332.1"/>
    <property type="molecule type" value="Genomic_DNA"/>
</dbReference>
<dbReference type="GO" id="GO:1990077">
    <property type="term" value="C:primosome complex"/>
    <property type="evidence" value="ECO:0007669"/>
    <property type="project" value="UniProtKB-UniRule"/>
</dbReference>
<dbReference type="GO" id="GO:0003677">
    <property type="term" value="F:DNA binding"/>
    <property type="evidence" value="ECO:0007669"/>
    <property type="project" value="UniProtKB-UniRule"/>
</dbReference>
<evidence type="ECO:0000256" key="7">
    <source>
        <dbReference type="ARBA" id="ARBA00022833"/>
    </source>
</evidence>
<feature type="binding site" evidence="12">
    <location>
        <position position="503"/>
    </location>
    <ligand>
        <name>Zn(2+)</name>
        <dbReference type="ChEBI" id="CHEBI:29105"/>
        <label>2</label>
    </ligand>
</feature>
<dbReference type="GO" id="GO:0043138">
    <property type="term" value="F:3'-5' DNA helicase activity"/>
    <property type="evidence" value="ECO:0007669"/>
    <property type="project" value="UniProtKB-EC"/>
</dbReference>
<keyword evidence="6 12" id="KW-0347">Helicase</keyword>
<dbReference type="OrthoDB" id="9759544at2"/>
<feature type="binding site" evidence="12">
    <location>
        <position position="476"/>
    </location>
    <ligand>
        <name>Zn(2+)</name>
        <dbReference type="ChEBI" id="CHEBI:29105"/>
        <label>1</label>
    </ligand>
</feature>
<gene>
    <name evidence="12 15" type="primary">priA</name>
    <name evidence="15" type="ORF">HG15A2_36680</name>
</gene>
<dbReference type="InterPro" id="IPR041236">
    <property type="entry name" value="PriA_C"/>
</dbReference>
<accession>A0A517MZL6</accession>
<dbReference type="SMART" id="SM00490">
    <property type="entry name" value="HELICc"/>
    <property type="match status" value="1"/>
</dbReference>
<keyword evidence="7 12" id="KW-0862">Zinc</keyword>
<dbReference type="KEGG" id="amob:HG15A2_36680"/>
<evidence type="ECO:0000256" key="6">
    <source>
        <dbReference type="ARBA" id="ARBA00022806"/>
    </source>
</evidence>
<dbReference type="Pfam" id="PF18074">
    <property type="entry name" value="PriA_C"/>
    <property type="match status" value="1"/>
</dbReference>
<dbReference type="GO" id="GO:0006270">
    <property type="term" value="P:DNA replication initiation"/>
    <property type="evidence" value="ECO:0007669"/>
    <property type="project" value="TreeGrafter"/>
</dbReference>
<comment type="similarity">
    <text evidence="12">Belongs to the helicase family. PriA subfamily.</text>
</comment>
<dbReference type="Pfam" id="PF17764">
    <property type="entry name" value="PriA_3primeBD"/>
    <property type="match status" value="1"/>
</dbReference>
<feature type="binding site" evidence="12">
    <location>
        <position position="473"/>
    </location>
    <ligand>
        <name>Zn(2+)</name>
        <dbReference type="ChEBI" id="CHEBI:29105"/>
        <label>1</label>
    </ligand>
</feature>
<dbReference type="GO" id="GO:0006269">
    <property type="term" value="P:DNA replication, synthesis of primer"/>
    <property type="evidence" value="ECO:0007669"/>
    <property type="project" value="UniProtKB-KW"/>
</dbReference>
<evidence type="ECO:0000256" key="1">
    <source>
        <dbReference type="ARBA" id="ARBA00022515"/>
    </source>
</evidence>
<dbReference type="SMART" id="SM00487">
    <property type="entry name" value="DEXDc"/>
    <property type="match status" value="1"/>
</dbReference>
<name>A0A517MZL6_9BACT</name>
<evidence type="ECO:0000259" key="13">
    <source>
        <dbReference type="PROSITE" id="PS51192"/>
    </source>
</evidence>
<dbReference type="InterPro" id="IPR005259">
    <property type="entry name" value="PriA"/>
</dbReference>
<feature type="binding site" evidence="12">
    <location>
        <position position="482"/>
    </location>
    <ligand>
        <name>Zn(2+)</name>
        <dbReference type="ChEBI" id="CHEBI:29105"/>
        <label>2</label>
    </ligand>
</feature>
<sequence length="771" mass="85315">MGQQQNLFDDQQAEWELDAQQQRRVASIVIASGPDGAFDYDTPEGFCDAERPDRLLVPGKRVSVPFGRGNRLATGYCVAVETKSVDPSRLKPLARVLDAESLLSPAMLRLTRWMAEYYLCPWGQVLEAVVPAGVRSQAGTRQVKLLHVPPDVKARLGEIKLRSKQQAAALKKLATSDRPLTATELAKEARCTTGPVQQLLKHGLIEATAARVVNNPLDELIPDREQPLELNSDQQKALDATVAALDAGKSRGLLLHGVTGSGKTEVYLQAIEHVVSFGRQAIVLVPEISLTPQTVRRFRARFDSIAVLHSHLSNVERHLHWQKIARGEVQVIVGARSAVFAPTPHLGLIVIDEEHESTFKQDSAPRYQARDVAWQRATAEGIPLMLGSATPSLEAWQRAQDDPQFELLSLPKRVLDRPMPDVLNINLRDPGQAKFGKGGISRQLHQAMQVALRDQGQIILLLNRRGYSTHIQCPGCGFALKCKECEISLTYHRQHNAALCHYCDHEEPPPKVCPDCRSPAIRYSGQGTQKLEDEISSRFPQHTVVRMDTDSMRKHGSHEEVLSRFRAGEIDILLGTQMIAKGLDFPNVTLVGVVNADTALHLTDFRAAERTFQLVAQVAGRTGRGSKGGRVLVQTLQPEHPAIAAAARHDYLGFAAAELASREMLQYPPFGSMARIVVRGPDEEITRATAEQLADRVRKAARELEGATLAVRVLGPCPAPITKLRNEFRFHMQFQSATIEPIQLALRSATKSFRAPAKVRWIVDIDPWDMQ</sequence>
<organism evidence="15 16">
    <name type="scientific">Adhaeretor mobilis</name>
    <dbReference type="NCBI Taxonomy" id="1930276"/>
    <lineage>
        <taxon>Bacteria</taxon>
        <taxon>Pseudomonadati</taxon>
        <taxon>Planctomycetota</taxon>
        <taxon>Planctomycetia</taxon>
        <taxon>Pirellulales</taxon>
        <taxon>Lacipirellulaceae</taxon>
        <taxon>Adhaeretor</taxon>
    </lineage>
</organism>
<dbReference type="InterPro" id="IPR014001">
    <property type="entry name" value="Helicase_ATP-bd"/>
</dbReference>
<feature type="domain" description="Helicase ATP-binding" evidence="13">
    <location>
        <begin position="244"/>
        <end position="409"/>
    </location>
</feature>
<evidence type="ECO:0000259" key="14">
    <source>
        <dbReference type="PROSITE" id="PS51194"/>
    </source>
</evidence>
<evidence type="ECO:0000256" key="2">
    <source>
        <dbReference type="ARBA" id="ARBA00022705"/>
    </source>
</evidence>
<dbReference type="GO" id="GO:0008270">
    <property type="term" value="F:zinc ion binding"/>
    <property type="evidence" value="ECO:0007669"/>
    <property type="project" value="UniProtKB-UniRule"/>
</dbReference>
<dbReference type="InterPro" id="IPR027417">
    <property type="entry name" value="P-loop_NTPase"/>
</dbReference>
<dbReference type="AlphaFoldDB" id="A0A517MZL6"/>
<keyword evidence="1 12" id="KW-0639">Primosome</keyword>
<reference evidence="15 16" key="1">
    <citation type="submission" date="2019-02" db="EMBL/GenBank/DDBJ databases">
        <title>Deep-cultivation of Planctomycetes and their phenomic and genomic characterization uncovers novel biology.</title>
        <authorList>
            <person name="Wiegand S."/>
            <person name="Jogler M."/>
            <person name="Boedeker C."/>
            <person name="Pinto D."/>
            <person name="Vollmers J."/>
            <person name="Rivas-Marin E."/>
            <person name="Kohn T."/>
            <person name="Peeters S.H."/>
            <person name="Heuer A."/>
            <person name="Rast P."/>
            <person name="Oberbeckmann S."/>
            <person name="Bunk B."/>
            <person name="Jeske O."/>
            <person name="Meyerdierks A."/>
            <person name="Storesund J.E."/>
            <person name="Kallscheuer N."/>
            <person name="Luecker S."/>
            <person name="Lage O.M."/>
            <person name="Pohl T."/>
            <person name="Merkel B.J."/>
            <person name="Hornburger P."/>
            <person name="Mueller R.-W."/>
            <person name="Bruemmer F."/>
            <person name="Labrenz M."/>
            <person name="Spormann A.M."/>
            <person name="Op den Camp H."/>
            <person name="Overmann J."/>
            <person name="Amann R."/>
            <person name="Jetten M.S.M."/>
            <person name="Mascher T."/>
            <person name="Medema M.H."/>
            <person name="Devos D.P."/>
            <person name="Kaster A.-K."/>
            <person name="Ovreas L."/>
            <person name="Rohde M."/>
            <person name="Galperin M.Y."/>
            <person name="Jogler C."/>
        </authorList>
    </citation>
    <scope>NUCLEOTIDE SEQUENCE [LARGE SCALE GENOMIC DNA]</scope>
    <source>
        <strain evidence="15 16">HG15A2</strain>
    </source>
</reference>
<comment type="function">
    <text evidence="12">Initiates the restart of stalled replication forks, which reloads the replicative helicase on sites other than the origin of replication. Recognizes and binds to abandoned replication forks and remodels them to uncover a helicase loading site. Promotes assembly of the primosome at these replication forks.</text>
</comment>
<dbReference type="InterPro" id="IPR001650">
    <property type="entry name" value="Helicase_C-like"/>
</dbReference>
<dbReference type="Gene3D" id="3.40.50.300">
    <property type="entry name" value="P-loop containing nucleotide triphosphate hydrolases"/>
    <property type="match status" value="2"/>
</dbReference>
<evidence type="ECO:0000256" key="4">
    <source>
        <dbReference type="ARBA" id="ARBA00022741"/>
    </source>
</evidence>
<evidence type="ECO:0000256" key="12">
    <source>
        <dbReference type="HAMAP-Rule" id="MF_00983"/>
    </source>
</evidence>
<feature type="binding site" evidence="12">
    <location>
        <position position="485"/>
    </location>
    <ligand>
        <name>Zn(2+)</name>
        <dbReference type="ChEBI" id="CHEBI:29105"/>
        <label>2</label>
    </ligand>
</feature>
<keyword evidence="9 12" id="KW-0238">DNA-binding</keyword>
<dbReference type="FunFam" id="3.40.50.300:FF:000489">
    <property type="entry name" value="Primosome assembly protein PriA"/>
    <property type="match status" value="1"/>
</dbReference>
<dbReference type="GO" id="GO:0005524">
    <property type="term" value="F:ATP binding"/>
    <property type="evidence" value="ECO:0007669"/>
    <property type="project" value="UniProtKB-UniRule"/>
</dbReference>
<dbReference type="Pfam" id="PF00270">
    <property type="entry name" value="DEAD"/>
    <property type="match status" value="1"/>
</dbReference>
<keyword evidence="16" id="KW-1185">Reference proteome</keyword>
<dbReference type="InterPro" id="IPR042115">
    <property type="entry name" value="PriA_3primeBD_sf"/>
</dbReference>
<evidence type="ECO:0000256" key="11">
    <source>
        <dbReference type="ARBA" id="ARBA00048988"/>
    </source>
</evidence>
<comment type="catalytic activity">
    <reaction evidence="11 12">
        <text>ATP + H2O = ADP + phosphate + H(+)</text>
        <dbReference type="Rhea" id="RHEA:13065"/>
        <dbReference type="ChEBI" id="CHEBI:15377"/>
        <dbReference type="ChEBI" id="CHEBI:15378"/>
        <dbReference type="ChEBI" id="CHEBI:30616"/>
        <dbReference type="ChEBI" id="CHEBI:43474"/>
        <dbReference type="ChEBI" id="CHEBI:456216"/>
        <dbReference type="EC" id="5.6.2.4"/>
    </reaction>
</comment>
<evidence type="ECO:0000256" key="3">
    <source>
        <dbReference type="ARBA" id="ARBA00022723"/>
    </source>
</evidence>
<dbReference type="PANTHER" id="PTHR30580">
    <property type="entry name" value="PRIMOSOMAL PROTEIN N"/>
    <property type="match status" value="1"/>
</dbReference>
<dbReference type="CDD" id="cd18804">
    <property type="entry name" value="SF2_C_priA"/>
    <property type="match status" value="1"/>
</dbReference>
<dbReference type="Pfam" id="PF18319">
    <property type="entry name" value="Zn_ribbon_PriA"/>
    <property type="match status" value="1"/>
</dbReference>
<dbReference type="PANTHER" id="PTHR30580:SF0">
    <property type="entry name" value="PRIMOSOMAL PROTEIN N"/>
    <property type="match status" value="1"/>
</dbReference>
<proteinExistence type="inferred from homology"/>
<keyword evidence="5 12" id="KW-0378">Hydrolase</keyword>
<feature type="domain" description="Helicase C-terminal" evidence="14">
    <location>
        <begin position="508"/>
        <end position="665"/>
    </location>
</feature>
<evidence type="ECO:0000313" key="15">
    <source>
        <dbReference type="EMBL" id="QDT00332.1"/>
    </source>
</evidence>
<evidence type="ECO:0000256" key="9">
    <source>
        <dbReference type="ARBA" id="ARBA00023125"/>
    </source>
</evidence>
<dbReference type="InterPro" id="IPR040498">
    <property type="entry name" value="PriA_CRR"/>
</dbReference>
<comment type="cofactor">
    <cofactor evidence="12">
        <name>Zn(2+)</name>
        <dbReference type="ChEBI" id="CHEBI:29105"/>
    </cofactor>
    <text evidence="12">Binds 2 zinc ions per subunit.</text>
</comment>
<dbReference type="EC" id="5.6.2.4" evidence="12"/>
<evidence type="ECO:0000313" key="16">
    <source>
        <dbReference type="Proteomes" id="UP000319852"/>
    </source>
</evidence>
<keyword evidence="4 12" id="KW-0547">Nucleotide-binding</keyword>
<comment type="subunit">
    <text evidence="12">Component of the replication restart primosome.</text>
</comment>
<evidence type="ECO:0000256" key="8">
    <source>
        <dbReference type="ARBA" id="ARBA00022840"/>
    </source>
</evidence>